<reference evidence="5" key="1">
    <citation type="submission" date="2021-09" db="EMBL/GenBank/DDBJ databases">
        <authorList>
            <consortium name="Pathogen Informatics"/>
        </authorList>
    </citation>
    <scope>NUCLEOTIDE SEQUENCE</scope>
</reference>
<dbReference type="PANTHER" id="PTHR24637">
    <property type="entry name" value="COLLAGEN"/>
    <property type="match status" value="1"/>
</dbReference>
<dbReference type="InterPro" id="IPR002486">
    <property type="entry name" value="Col_cuticle_N"/>
</dbReference>
<comment type="caution">
    <text evidence="5">The sequence shown here is derived from an EMBL/GenBank/DDBJ whole genome shotgun (WGS) entry which is preliminary data.</text>
</comment>
<keyword evidence="3" id="KW-0472">Membrane</keyword>
<evidence type="ECO:0000313" key="6">
    <source>
        <dbReference type="Proteomes" id="UP000746747"/>
    </source>
</evidence>
<sequence length="343" mass="35535">MKMHKVTFLASGISGISLVVCLLAILMIYNDVQKAWNHLDSEISTFRITTDDLWKDIMQLGWKKRFRRQHGDTNEYDSGNRDKSTVISFQPETTTMGNHDGARFDQYESLTGIAIGPSSTPSFPERSNLFGPSKSNNGKCECRIDNNCPAGLPGPKGVPGHKGEDGLPGEDGKPGADAMDVEKSQTMAGCFRCPAGPQGAPGALGRPGPRGLSGNKGRAGLPGRNGRTGLPGEPGPPGRRGADGPAGPHGMKGKNAEHPVGLPGLKGEPGVPGPRGPPGVNGRNAPPGVTGPPGPPGNPGPEGPQGTIGPTGEVGLPGPPGKDAEYCPCPKRQESANGYSKQK</sequence>
<gene>
    <name evidence="5" type="ORF">CJOHNSTONI_LOCUS10020</name>
</gene>
<keyword evidence="1" id="KW-0677">Repeat</keyword>
<keyword evidence="3" id="KW-0812">Transmembrane</keyword>
<dbReference type="Proteomes" id="UP000746747">
    <property type="component" value="Unassembled WGS sequence"/>
</dbReference>
<keyword evidence="6" id="KW-1185">Reference proteome</keyword>
<name>A0A8J2MGM8_9BILA</name>
<dbReference type="EMBL" id="CAKAEH010001969">
    <property type="protein sequence ID" value="CAG9540515.1"/>
    <property type="molecule type" value="Genomic_DNA"/>
</dbReference>
<evidence type="ECO:0000256" key="3">
    <source>
        <dbReference type="SAM" id="Phobius"/>
    </source>
</evidence>
<keyword evidence="3" id="KW-1133">Transmembrane helix</keyword>
<feature type="compositionally biased region" description="Pro residues" evidence="2">
    <location>
        <begin position="289"/>
        <end position="302"/>
    </location>
</feature>
<dbReference type="AlphaFoldDB" id="A0A8J2MGM8"/>
<feature type="region of interest" description="Disordered" evidence="2">
    <location>
        <begin position="150"/>
        <end position="178"/>
    </location>
</feature>
<feature type="transmembrane region" description="Helical" evidence="3">
    <location>
        <begin position="7"/>
        <end position="29"/>
    </location>
</feature>
<dbReference type="GO" id="GO:0042302">
    <property type="term" value="F:structural constituent of cuticle"/>
    <property type="evidence" value="ECO:0007669"/>
    <property type="project" value="InterPro"/>
</dbReference>
<feature type="region of interest" description="Disordered" evidence="2">
    <location>
        <begin position="199"/>
        <end position="343"/>
    </location>
</feature>
<dbReference type="PANTHER" id="PTHR24637:SF282">
    <property type="entry name" value="CUTICLE COLLAGEN SQT-1"/>
    <property type="match status" value="1"/>
</dbReference>
<dbReference type="OrthoDB" id="8939548at2759"/>
<feature type="compositionally biased region" description="Basic and acidic residues" evidence="2">
    <location>
        <begin position="161"/>
        <end position="174"/>
    </location>
</feature>
<evidence type="ECO:0000256" key="1">
    <source>
        <dbReference type="ARBA" id="ARBA00022737"/>
    </source>
</evidence>
<dbReference type="Pfam" id="PF01484">
    <property type="entry name" value="Col_cuticle_N"/>
    <property type="match status" value="1"/>
</dbReference>
<accession>A0A8J2MGM8</accession>
<evidence type="ECO:0000259" key="4">
    <source>
        <dbReference type="SMART" id="SM01088"/>
    </source>
</evidence>
<feature type="domain" description="Nematode cuticle collagen N-terminal" evidence="4">
    <location>
        <begin position="5"/>
        <end position="57"/>
    </location>
</feature>
<protein>
    <recommendedName>
        <fullName evidence="4">Nematode cuticle collagen N-terminal domain-containing protein</fullName>
    </recommendedName>
</protein>
<proteinExistence type="predicted"/>
<evidence type="ECO:0000313" key="5">
    <source>
        <dbReference type="EMBL" id="CAG9540515.1"/>
    </source>
</evidence>
<dbReference type="SMART" id="SM01088">
    <property type="entry name" value="Col_cuticle_N"/>
    <property type="match status" value="1"/>
</dbReference>
<feature type="compositionally biased region" description="Low complexity" evidence="2">
    <location>
        <begin position="278"/>
        <end position="288"/>
    </location>
</feature>
<organism evidence="5 6">
    <name type="scientific">Cercopithifilaria johnstoni</name>
    <dbReference type="NCBI Taxonomy" id="2874296"/>
    <lineage>
        <taxon>Eukaryota</taxon>
        <taxon>Metazoa</taxon>
        <taxon>Ecdysozoa</taxon>
        <taxon>Nematoda</taxon>
        <taxon>Chromadorea</taxon>
        <taxon>Rhabditida</taxon>
        <taxon>Spirurina</taxon>
        <taxon>Spiruromorpha</taxon>
        <taxon>Filarioidea</taxon>
        <taxon>Onchocercidae</taxon>
        <taxon>Cercopithifilaria</taxon>
    </lineage>
</organism>
<feature type="compositionally biased region" description="Low complexity" evidence="2">
    <location>
        <begin position="199"/>
        <end position="212"/>
    </location>
</feature>
<evidence type="ECO:0000256" key="2">
    <source>
        <dbReference type="SAM" id="MobiDB-lite"/>
    </source>
</evidence>